<gene>
    <name evidence="1" type="ORF">DW099_08055</name>
</gene>
<dbReference type="GO" id="GO:0003677">
    <property type="term" value="F:DNA binding"/>
    <property type="evidence" value="ECO:0007669"/>
    <property type="project" value="InterPro"/>
</dbReference>
<dbReference type="CDD" id="cd00093">
    <property type="entry name" value="HTH_XRE"/>
    <property type="match status" value="1"/>
</dbReference>
<dbReference type="InterPro" id="IPR001387">
    <property type="entry name" value="Cro/C1-type_HTH"/>
</dbReference>
<accession>A0A415E409</accession>
<protein>
    <submittedName>
        <fullName evidence="1">XRE family transcriptional regulator</fullName>
    </submittedName>
</protein>
<dbReference type="InterPro" id="IPR010982">
    <property type="entry name" value="Lambda_DNA-bd_dom_sf"/>
</dbReference>
<sequence>MNNNRFGNRLGQLLVSADIKNFTLAQSLKYDVSYISKWISGKAVPSKKNIESIVNVVCGLVVNHGSKDFIAEIKREYNASDDEQLQDALKKELLGAYHETVGDFDYAKYVNNASVVIRPEGQYPLLQDYARGIDTSKPMEIAILADLFSMDHMSKLLLAGIENNRFRVQKERPDIHLHFILDIGQLDGHSVYDVILFVHMLTNYSLLNFTLSQSKAAKGKLLFSIMKHYAGISLLTDSGQFLCTVSSRDKEVGHSIYDNIIAHENPDQNLFSSLTLRSMLETREYMQLLLEQNNRWLVGHMMELFITKDLFDQLLKSEFPEEELARREAERAYLIAQNIFEREDVFIMIYNSALTNFMLSGELDFFNKKIVLDAKERKKQLEHLKNLFLDHRDLHVKMVSGGFSDDFRYITNPCMFLSDTVNYLRLENDYYDKNILLVRDSQLREVFNIFYDEIWNDRQDVVVSERQLILEQLDNLMNAATLLSDVE</sequence>
<proteinExistence type="predicted"/>
<keyword evidence="2" id="KW-1185">Reference proteome</keyword>
<dbReference type="Proteomes" id="UP000284841">
    <property type="component" value="Unassembled WGS sequence"/>
</dbReference>
<name>A0A415E409_9FIRM</name>
<dbReference type="SUPFAM" id="SSF47413">
    <property type="entry name" value="lambda repressor-like DNA-binding domains"/>
    <property type="match status" value="1"/>
</dbReference>
<dbReference type="OrthoDB" id="1783193at2"/>
<dbReference type="Gene3D" id="1.10.260.40">
    <property type="entry name" value="lambda repressor-like DNA-binding domains"/>
    <property type="match status" value="1"/>
</dbReference>
<evidence type="ECO:0000313" key="1">
    <source>
        <dbReference type="EMBL" id="RHJ88348.1"/>
    </source>
</evidence>
<comment type="caution">
    <text evidence="1">The sequence shown here is derived from an EMBL/GenBank/DDBJ whole genome shotgun (WGS) entry which is preliminary data.</text>
</comment>
<dbReference type="GeneID" id="83006235"/>
<evidence type="ECO:0000313" key="2">
    <source>
        <dbReference type="Proteomes" id="UP000284841"/>
    </source>
</evidence>
<dbReference type="EMBL" id="QRMS01000002">
    <property type="protein sequence ID" value="RHJ88348.1"/>
    <property type="molecule type" value="Genomic_DNA"/>
</dbReference>
<dbReference type="STRING" id="1776384.GCA_900086585_03953"/>
<organism evidence="1 2">
    <name type="scientific">Emergencia timonensis</name>
    <dbReference type="NCBI Taxonomy" id="1776384"/>
    <lineage>
        <taxon>Bacteria</taxon>
        <taxon>Bacillati</taxon>
        <taxon>Bacillota</taxon>
        <taxon>Clostridia</taxon>
        <taxon>Peptostreptococcales</taxon>
        <taxon>Anaerovoracaceae</taxon>
        <taxon>Emergencia</taxon>
    </lineage>
</organism>
<dbReference type="AlphaFoldDB" id="A0A415E409"/>
<reference evidence="1 2" key="1">
    <citation type="submission" date="2018-08" db="EMBL/GenBank/DDBJ databases">
        <title>A genome reference for cultivated species of the human gut microbiota.</title>
        <authorList>
            <person name="Zou Y."/>
            <person name="Xue W."/>
            <person name="Luo G."/>
        </authorList>
    </citation>
    <scope>NUCLEOTIDE SEQUENCE [LARGE SCALE GENOMIC DNA]</scope>
    <source>
        <strain evidence="1 2">AM07-24</strain>
    </source>
</reference>
<dbReference type="RefSeq" id="WP_067542211.1">
    <property type="nucleotide sequence ID" value="NZ_AP025567.1"/>
</dbReference>